<keyword evidence="3" id="KW-0539">Nucleus</keyword>
<evidence type="ECO:0000259" key="4">
    <source>
        <dbReference type="PROSITE" id="PS50020"/>
    </source>
</evidence>
<evidence type="ECO:0000256" key="1">
    <source>
        <dbReference type="ARBA" id="ARBA00004123"/>
    </source>
</evidence>
<dbReference type="CDD" id="cd00201">
    <property type="entry name" value="WW"/>
    <property type="match status" value="1"/>
</dbReference>
<accession>A0A183TIP9</accession>
<evidence type="ECO:0000313" key="6">
    <source>
        <dbReference type="Proteomes" id="UP000275846"/>
    </source>
</evidence>
<dbReference type="GO" id="GO:0003682">
    <property type="term" value="F:chromatin binding"/>
    <property type="evidence" value="ECO:0007669"/>
    <property type="project" value="TreeGrafter"/>
</dbReference>
<dbReference type="WBParaSite" id="SSLN_0001696801-mRNA-1">
    <property type="protein sequence ID" value="SSLN_0001696801-mRNA-1"/>
    <property type="gene ID" value="SSLN_0001696801"/>
</dbReference>
<dbReference type="Proteomes" id="UP000275846">
    <property type="component" value="Unassembled WGS sequence"/>
</dbReference>
<reference evidence="7" key="1">
    <citation type="submission" date="2016-06" db="UniProtKB">
        <authorList>
            <consortium name="WormBaseParasite"/>
        </authorList>
    </citation>
    <scope>IDENTIFICATION</scope>
</reference>
<organism evidence="7">
    <name type="scientific">Schistocephalus solidus</name>
    <name type="common">Tapeworm</name>
    <dbReference type="NCBI Taxonomy" id="70667"/>
    <lineage>
        <taxon>Eukaryota</taxon>
        <taxon>Metazoa</taxon>
        <taxon>Spiralia</taxon>
        <taxon>Lophotrochozoa</taxon>
        <taxon>Platyhelminthes</taxon>
        <taxon>Cestoda</taxon>
        <taxon>Eucestoda</taxon>
        <taxon>Diphyllobothriidea</taxon>
        <taxon>Diphyllobothriidae</taxon>
        <taxon>Schistocephalus</taxon>
    </lineage>
</organism>
<evidence type="ECO:0000256" key="3">
    <source>
        <dbReference type="ARBA" id="ARBA00023242"/>
    </source>
</evidence>
<dbReference type="AlphaFoldDB" id="A0A183TIP9"/>
<proteinExistence type="predicted"/>
<dbReference type="GO" id="GO:1904263">
    <property type="term" value="P:positive regulation of TORC1 signaling"/>
    <property type="evidence" value="ECO:0007669"/>
    <property type="project" value="TreeGrafter"/>
</dbReference>
<dbReference type="SUPFAM" id="SSF51045">
    <property type="entry name" value="WW domain"/>
    <property type="match status" value="1"/>
</dbReference>
<comment type="subcellular location">
    <subcellularLocation>
        <location evidence="1">Nucleus</location>
    </subcellularLocation>
</comment>
<protein>
    <submittedName>
        <fullName evidence="7">WW domain-containing protein</fullName>
    </submittedName>
</protein>
<dbReference type="STRING" id="70667.A0A183TIP9"/>
<dbReference type="GO" id="GO:0005634">
    <property type="term" value="C:nucleus"/>
    <property type="evidence" value="ECO:0007669"/>
    <property type="project" value="UniProtKB-SubCell"/>
</dbReference>
<dbReference type="EMBL" id="UYSU01040978">
    <property type="protein sequence ID" value="VDM02733.1"/>
    <property type="molecule type" value="Genomic_DNA"/>
</dbReference>
<evidence type="ECO:0000256" key="2">
    <source>
        <dbReference type="ARBA" id="ARBA00022853"/>
    </source>
</evidence>
<sequence>ALRIPRKLTLLEEPQLSSKGKVYFYNCITEISQWQKPSEWTLPDVSKKELLKMIGDRYSSRGLLRTPLSREQVRNARVILLGAGSKFVCVERIMVFRHGLVRFPRRRDPLGRKRKK</sequence>
<dbReference type="PROSITE" id="PS50020">
    <property type="entry name" value="WW_DOMAIN_2"/>
    <property type="match status" value="1"/>
</dbReference>
<dbReference type="InterPro" id="IPR038867">
    <property type="entry name" value="WAC"/>
</dbReference>
<keyword evidence="6" id="KW-1185">Reference proteome</keyword>
<dbReference type="Pfam" id="PF00397">
    <property type="entry name" value="WW"/>
    <property type="match status" value="1"/>
</dbReference>
<dbReference type="GO" id="GO:0006325">
    <property type="term" value="P:chromatin organization"/>
    <property type="evidence" value="ECO:0007669"/>
    <property type="project" value="UniProtKB-KW"/>
</dbReference>
<feature type="domain" description="WW" evidence="4">
    <location>
        <begin position="17"/>
        <end position="39"/>
    </location>
</feature>
<evidence type="ECO:0000313" key="5">
    <source>
        <dbReference type="EMBL" id="VDM02733.1"/>
    </source>
</evidence>
<dbReference type="InterPro" id="IPR001202">
    <property type="entry name" value="WW_dom"/>
</dbReference>
<dbReference type="OrthoDB" id="10072039at2759"/>
<gene>
    <name evidence="5" type="ORF">SSLN_LOCUS16347</name>
</gene>
<keyword evidence="2" id="KW-0156">Chromatin regulator</keyword>
<dbReference type="GO" id="GO:0010506">
    <property type="term" value="P:regulation of autophagy"/>
    <property type="evidence" value="ECO:0007669"/>
    <property type="project" value="TreeGrafter"/>
</dbReference>
<name>A0A183TIP9_SCHSO</name>
<dbReference type="Gene3D" id="2.20.70.10">
    <property type="match status" value="1"/>
</dbReference>
<dbReference type="PANTHER" id="PTHR15911">
    <property type="entry name" value="WW DOMAIN-CONTAINING ADAPTER PROTEIN WITH COILED-COIL"/>
    <property type="match status" value="1"/>
</dbReference>
<dbReference type="PANTHER" id="PTHR15911:SF6">
    <property type="entry name" value="WW DOMAIN-CONTAINING ADAPTER PROTEIN WITH COILED-COIL"/>
    <property type="match status" value="1"/>
</dbReference>
<dbReference type="InterPro" id="IPR036020">
    <property type="entry name" value="WW_dom_sf"/>
</dbReference>
<reference evidence="5 6" key="2">
    <citation type="submission" date="2018-11" db="EMBL/GenBank/DDBJ databases">
        <authorList>
            <consortium name="Pathogen Informatics"/>
        </authorList>
    </citation>
    <scope>NUCLEOTIDE SEQUENCE [LARGE SCALE GENOMIC DNA]</scope>
    <source>
        <strain evidence="5 6">NST_G2</strain>
    </source>
</reference>
<evidence type="ECO:0000313" key="7">
    <source>
        <dbReference type="WBParaSite" id="SSLN_0001696801-mRNA-1"/>
    </source>
</evidence>
<dbReference type="GO" id="GO:0000993">
    <property type="term" value="F:RNA polymerase II complex binding"/>
    <property type="evidence" value="ECO:0007669"/>
    <property type="project" value="TreeGrafter"/>
</dbReference>